<dbReference type="KEGG" id="more:E1B28_003535"/>
<evidence type="ECO:0000259" key="13">
    <source>
        <dbReference type="Pfam" id="PF13360"/>
    </source>
</evidence>
<feature type="signal peptide" evidence="11">
    <location>
        <begin position="1"/>
        <end position="26"/>
    </location>
</feature>
<comment type="subunit">
    <text evidence="3">Component of the ER membrane protein complex (EMC).</text>
</comment>
<evidence type="ECO:0000313" key="15">
    <source>
        <dbReference type="EMBL" id="KAG7086013.1"/>
    </source>
</evidence>
<dbReference type="GO" id="GO:0034975">
    <property type="term" value="P:protein folding in endoplasmic reticulum"/>
    <property type="evidence" value="ECO:0007669"/>
    <property type="project" value="TreeGrafter"/>
</dbReference>
<dbReference type="PANTHER" id="PTHR21573">
    <property type="entry name" value="ER MEMBRANE PROTEIN COMPLEX SUBUNIT 1"/>
    <property type="match status" value="1"/>
</dbReference>
<evidence type="ECO:0000256" key="5">
    <source>
        <dbReference type="ARBA" id="ARBA00022692"/>
    </source>
</evidence>
<keyword evidence="16" id="KW-1185">Reference proteome</keyword>
<evidence type="ECO:0000256" key="4">
    <source>
        <dbReference type="ARBA" id="ARBA00020824"/>
    </source>
</evidence>
<keyword evidence="10" id="KW-0325">Glycoprotein</keyword>
<dbReference type="GeneID" id="66072611"/>
<comment type="subcellular location">
    <subcellularLocation>
        <location evidence="1">Endoplasmic reticulum membrane</location>
        <topology evidence="1">Single-pass type I membrane protein</topology>
    </subcellularLocation>
</comment>
<dbReference type="PANTHER" id="PTHR21573:SF0">
    <property type="entry name" value="ER MEMBRANE PROTEIN COMPLEX SUBUNIT 1"/>
    <property type="match status" value="1"/>
</dbReference>
<dbReference type="Pfam" id="PF25293">
    <property type="entry name" value="Beta-prop_EMC1_N"/>
    <property type="match status" value="1"/>
</dbReference>
<comment type="similarity">
    <text evidence="2">Belongs to the EMC1 family.</text>
</comment>
<comment type="caution">
    <text evidence="15">The sequence shown here is derived from an EMBL/GenBank/DDBJ whole genome shotgun (WGS) entry which is preliminary data.</text>
</comment>
<evidence type="ECO:0000259" key="14">
    <source>
        <dbReference type="Pfam" id="PF25293"/>
    </source>
</evidence>
<keyword evidence="8" id="KW-1133">Transmembrane helix</keyword>
<feature type="domain" description="EMC1 first beta-propeller" evidence="14">
    <location>
        <begin position="27"/>
        <end position="443"/>
    </location>
</feature>
<evidence type="ECO:0000259" key="12">
    <source>
        <dbReference type="Pfam" id="PF07774"/>
    </source>
</evidence>
<dbReference type="InterPro" id="IPR011678">
    <property type="entry name" value="EMC1_C"/>
</dbReference>
<dbReference type="InterPro" id="IPR015943">
    <property type="entry name" value="WD40/YVTN_repeat-like_dom_sf"/>
</dbReference>
<dbReference type="OrthoDB" id="28092at2759"/>
<dbReference type="GO" id="GO:0072546">
    <property type="term" value="C:EMC complex"/>
    <property type="evidence" value="ECO:0007669"/>
    <property type="project" value="InterPro"/>
</dbReference>
<evidence type="ECO:0000256" key="2">
    <source>
        <dbReference type="ARBA" id="ARBA00007904"/>
    </source>
</evidence>
<dbReference type="Pfam" id="PF07774">
    <property type="entry name" value="EMC1_C"/>
    <property type="match status" value="1"/>
</dbReference>
<dbReference type="InterPro" id="IPR058545">
    <property type="entry name" value="Beta-prop_EMC1_1st"/>
</dbReference>
<keyword evidence="7" id="KW-0256">Endoplasmic reticulum</keyword>
<reference evidence="15" key="1">
    <citation type="journal article" date="2021" name="Genome Biol. Evol.">
        <title>The assembled and annotated genome of the fairy-ring fungus Marasmius oreades.</title>
        <authorList>
            <person name="Hiltunen M."/>
            <person name="Ament-Velasquez S.L."/>
            <person name="Johannesson H."/>
        </authorList>
    </citation>
    <scope>NUCLEOTIDE SEQUENCE</scope>
    <source>
        <strain evidence="15">03SP1</strain>
    </source>
</reference>
<dbReference type="Pfam" id="PF13360">
    <property type="entry name" value="PQQ_2"/>
    <property type="match status" value="1"/>
</dbReference>
<keyword evidence="5" id="KW-0812">Transmembrane</keyword>
<evidence type="ECO:0000256" key="3">
    <source>
        <dbReference type="ARBA" id="ARBA00011276"/>
    </source>
</evidence>
<name>A0A9P7UKR1_9AGAR</name>
<evidence type="ECO:0000256" key="10">
    <source>
        <dbReference type="ARBA" id="ARBA00023180"/>
    </source>
</evidence>
<protein>
    <recommendedName>
        <fullName evidence="4">ER membrane protein complex subunit 1</fullName>
    </recommendedName>
</protein>
<dbReference type="AlphaFoldDB" id="A0A9P7UKR1"/>
<keyword evidence="9" id="KW-0472">Membrane</keyword>
<dbReference type="Gene3D" id="2.130.10.10">
    <property type="entry name" value="YVTN repeat-like/Quinoprotein amine dehydrogenase"/>
    <property type="match status" value="1"/>
</dbReference>
<feature type="chain" id="PRO_5040195717" description="ER membrane protein complex subunit 1" evidence="11">
    <location>
        <begin position="27"/>
        <end position="1046"/>
    </location>
</feature>
<evidence type="ECO:0000313" key="16">
    <source>
        <dbReference type="Proteomes" id="UP001049176"/>
    </source>
</evidence>
<accession>A0A9P7UKR1</accession>
<evidence type="ECO:0000256" key="8">
    <source>
        <dbReference type="ARBA" id="ARBA00022989"/>
    </source>
</evidence>
<sequence length="1046" mass="114478">MMVRQSWCRTLTLLLVPLFFASSTHALQETSVGIIDWHKPLIGSPSLSSPATSPRFHRVQGKNSRSVIISATEPNVVAALDAVNGSVAWRHVFQEEDRIVSVHQYGWITATLSSPGGSNLRVFSVLDGDLLFEKQFHTLQSGLLTEPPHLGSNIAFGNDTMGIGTPDLFVLTNGRSVTRFVGRDLKWKWESEDQTSLVIYTQILLTPQAIYAIGLSKSIASYTLSVTSLSPDTGEVISSALVPSSIGNVDDVLYMHSTTGDPFVTWLESNQIRSHKLTPDLKAKPTSHRGGTYFRISDVGLASHGLFMATKLDGDNRAMKIALDEVQVAWDFERSAPSEKQSASKYTGGFDKEGRPYIGRLYWSYYLGLSSVELFAPHLGDGKGLIAGYALRFDTNQHGTIEHITMDAANPNPYHVLGRLVITTSAGTVQLWQQDQLQWSRDEGLADIVATEFVELPERVLAATEGSEGFVERLKRQSVQLKNLPNYMIHFIKRFATGSYESATSSAVPSSPQSGVASLHRDTFGFRQVIVMATSRGKIFGIDSSNGQVLWSKLLALGAKQAEEGARVKPVKMFVVKAVGDLEENTNAGPGEPEVAVVAQRGGSGSTSEEEIVVYHFHALTGENVKPALRKPGPLRGIKVASSASVTDAYVLQSANGKVVVVLDRELKVHLYPDTPTSKSIFHASISALSVPLRVRDDTTAKHRLVGHQFVQSVEGASVAVAVPTWTLSLPDGEDIQSIIPPSARGVPVASLGKVLGNRTTLYKYLNERLVVVLTAPHSASAASFSPTSKNAARCGVYLVDGVKGTVVYHASVPTIGGGSCDVKAVLTENWLVYHYYDEDYQPSGQTKGYRIISVELYEGGKVDDKTGSSDMTSYKEEMVDVTPYERSFVYLHGVTAIATTKTKFGITTKDIIVANDNDKIQNLNHRVLDPRRPNRKPTTEEMEEFLIQYDPVILDDPRQTLSHNYQISRVQKIVTAPSLLESTSLVFTYGLDLFLTRVSPSKTFDVLSEGFNKPQLVLTVAALGVAILFTKPAVNRKRLREKWYS</sequence>
<dbReference type="RefSeq" id="XP_043002484.1">
    <property type="nucleotide sequence ID" value="XM_043160527.1"/>
</dbReference>
<evidence type="ECO:0000256" key="9">
    <source>
        <dbReference type="ARBA" id="ARBA00023136"/>
    </source>
</evidence>
<keyword evidence="6 11" id="KW-0732">Signal</keyword>
<gene>
    <name evidence="15" type="ORF">E1B28_003535</name>
</gene>
<dbReference type="InterPro" id="IPR026895">
    <property type="entry name" value="EMC1"/>
</dbReference>
<dbReference type="SUPFAM" id="SSF50998">
    <property type="entry name" value="Quinoprotein alcohol dehydrogenase-like"/>
    <property type="match status" value="1"/>
</dbReference>
<feature type="domain" description="ER membrane protein complex subunit 1 C-terminal" evidence="12">
    <location>
        <begin position="828"/>
        <end position="1044"/>
    </location>
</feature>
<evidence type="ECO:0000256" key="6">
    <source>
        <dbReference type="ARBA" id="ARBA00022729"/>
    </source>
</evidence>
<dbReference type="InterPro" id="IPR011047">
    <property type="entry name" value="Quinoprotein_ADH-like_sf"/>
</dbReference>
<evidence type="ECO:0000256" key="7">
    <source>
        <dbReference type="ARBA" id="ARBA00022824"/>
    </source>
</evidence>
<dbReference type="InterPro" id="IPR002372">
    <property type="entry name" value="PQQ_rpt_dom"/>
</dbReference>
<evidence type="ECO:0000256" key="1">
    <source>
        <dbReference type="ARBA" id="ARBA00004115"/>
    </source>
</evidence>
<dbReference type="EMBL" id="CM032191">
    <property type="protein sequence ID" value="KAG7086013.1"/>
    <property type="molecule type" value="Genomic_DNA"/>
</dbReference>
<dbReference type="Proteomes" id="UP001049176">
    <property type="component" value="Chromosome 11"/>
</dbReference>
<evidence type="ECO:0000256" key="11">
    <source>
        <dbReference type="SAM" id="SignalP"/>
    </source>
</evidence>
<proteinExistence type="inferred from homology"/>
<organism evidence="15 16">
    <name type="scientific">Marasmius oreades</name>
    <name type="common">fairy-ring Marasmius</name>
    <dbReference type="NCBI Taxonomy" id="181124"/>
    <lineage>
        <taxon>Eukaryota</taxon>
        <taxon>Fungi</taxon>
        <taxon>Dikarya</taxon>
        <taxon>Basidiomycota</taxon>
        <taxon>Agaricomycotina</taxon>
        <taxon>Agaricomycetes</taxon>
        <taxon>Agaricomycetidae</taxon>
        <taxon>Agaricales</taxon>
        <taxon>Marasmiineae</taxon>
        <taxon>Marasmiaceae</taxon>
        <taxon>Marasmius</taxon>
    </lineage>
</organism>
<feature type="domain" description="Pyrrolo-quinoline quinone repeat" evidence="13">
    <location>
        <begin position="513"/>
        <end position="625"/>
    </location>
</feature>